<evidence type="ECO:0008006" key="3">
    <source>
        <dbReference type="Google" id="ProtNLM"/>
    </source>
</evidence>
<dbReference type="InterPro" id="IPR011009">
    <property type="entry name" value="Kinase-like_dom_sf"/>
</dbReference>
<dbReference type="SUPFAM" id="SSF56112">
    <property type="entry name" value="Protein kinase-like (PK-like)"/>
    <property type="match status" value="1"/>
</dbReference>
<evidence type="ECO:0000313" key="1">
    <source>
        <dbReference type="EMBL" id="GAA3584387.1"/>
    </source>
</evidence>
<name>A0ABP6YIU7_9FLAO</name>
<proteinExistence type="predicted"/>
<keyword evidence="2" id="KW-1185">Reference proteome</keyword>
<gene>
    <name evidence="1" type="ORF">GCM10022395_35570</name>
</gene>
<sequence>MNTRDITGLCRSPTLKDIYGYEECIETHSAWILLCDAYVFKIKKPVKFKFLDYSELSKRKFYCEEELRLNSRFAPEVYLKVLPVTYHDNVYNLGGESKHIIDYAVKMKRLNSNYFLSNIYKRGLSIKKDELQQLAMQISSIHKASDICSLFNYNKLKYRLRQVLELKDSIFKVFGTPGTNMIETIIATSNRFLDIHKDLFSERLARHFIRNVHGDLHAGNVFIMNKHISIIDCIEFDPTYRNIDLLDDIAALLVDLDFYGRADDAKMFLTSYNKQLNAPHFFNQTLLNYYKMQRAVTKLSVYLLDKTNNKETEYGYGYYTLIKKYHTLLDT</sequence>
<dbReference type="PANTHER" id="PTHR43883:SF1">
    <property type="entry name" value="GLUCONOKINASE"/>
    <property type="match status" value="1"/>
</dbReference>
<dbReference type="Proteomes" id="UP001500954">
    <property type="component" value="Unassembled WGS sequence"/>
</dbReference>
<evidence type="ECO:0000313" key="2">
    <source>
        <dbReference type="Proteomes" id="UP001500954"/>
    </source>
</evidence>
<reference evidence="2" key="1">
    <citation type="journal article" date="2019" name="Int. J. Syst. Evol. Microbiol.">
        <title>The Global Catalogue of Microorganisms (GCM) 10K type strain sequencing project: providing services to taxonomists for standard genome sequencing and annotation.</title>
        <authorList>
            <consortium name="The Broad Institute Genomics Platform"/>
            <consortium name="The Broad Institute Genome Sequencing Center for Infectious Disease"/>
            <person name="Wu L."/>
            <person name="Ma J."/>
        </authorList>
    </citation>
    <scope>NUCLEOTIDE SEQUENCE [LARGE SCALE GENOMIC DNA]</scope>
    <source>
        <strain evidence="2">JCM 17111</strain>
    </source>
</reference>
<organism evidence="1 2">
    <name type="scientific">Snuella lapsa</name>
    <dbReference type="NCBI Taxonomy" id="870481"/>
    <lineage>
        <taxon>Bacteria</taxon>
        <taxon>Pseudomonadati</taxon>
        <taxon>Bacteroidota</taxon>
        <taxon>Flavobacteriia</taxon>
        <taxon>Flavobacteriales</taxon>
        <taxon>Flavobacteriaceae</taxon>
        <taxon>Snuella</taxon>
    </lineage>
</organism>
<dbReference type="PANTHER" id="PTHR43883">
    <property type="entry name" value="SLR0207 PROTEIN"/>
    <property type="match status" value="1"/>
</dbReference>
<comment type="caution">
    <text evidence="1">The sequence shown here is derived from an EMBL/GenBank/DDBJ whole genome shotgun (WGS) entry which is preliminary data.</text>
</comment>
<dbReference type="EMBL" id="BAABCY010000100">
    <property type="protein sequence ID" value="GAA3584387.1"/>
    <property type="molecule type" value="Genomic_DNA"/>
</dbReference>
<dbReference type="InterPro" id="IPR052732">
    <property type="entry name" value="Cell-binding_unc_protein"/>
</dbReference>
<protein>
    <recommendedName>
        <fullName evidence="3">Aminoglycoside phosphotransferase domain-containing protein</fullName>
    </recommendedName>
</protein>
<dbReference type="RefSeq" id="WP_345007791.1">
    <property type="nucleotide sequence ID" value="NZ_BAABCY010000100.1"/>
</dbReference>
<accession>A0ABP6YIU7</accession>